<feature type="repeat" description="Lumazine-binding" evidence="9">
    <location>
        <begin position="326"/>
        <end position="428"/>
    </location>
</feature>
<dbReference type="CDD" id="cd00402">
    <property type="entry name" value="Riboflavin_synthase_like"/>
    <property type="match status" value="1"/>
</dbReference>
<dbReference type="InterPro" id="IPR011032">
    <property type="entry name" value="GroES-like_sf"/>
</dbReference>
<dbReference type="FunFam" id="2.40.30.20:FF:000006">
    <property type="entry name" value="Riboflavin synthase, alpha subunit"/>
    <property type="match status" value="1"/>
</dbReference>
<feature type="repeat" description="Lumazine-binding" evidence="9">
    <location>
        <begin position="429"/>
        <end position="528"/>
    </location>
</feature>
<dbReference type="InterPro" id="IPR013149">
    <property type="entry name" value="ADH-like_C"/>
</dbReference>
<dbReference type="SUPFAM" id="SSF50129">
    <property type="entry name" value="GroES-like"/>
    <property type="match status" value="1"/>
</dbReference>
<evidence type="ECO:0000256" key="1">
    <source>
        <dbReference type="ARBA" id="ARBA00002803"/>
    </source>
</evidence>
<dbReference type="InterPro" id="IPR023366">
    <property type="entry name" value="ATP_synth_asu-like_sf"/>
</dbReference>
<dbReference type="InterPro" id="IPR051397">
    <property type="entry name" value="Zn-ADH-like_protein"/>
</dbReference>
<keyword evidence="8" id="KW-0677">Repeat</keyword>
<dbReference type="NCBIfam" id="TIGR00187">
    <property type="entry name" value="ribE"/>
    <property type="match status" value="1"/>
</dbReference>
<dbReference type="Gene3D" id="2.40.30.20">
    <property type="match status" value="2"/>
</dbReference>
<dbReference type="InterPro" id="IPR001783">
    <property type="entry name" value="Lumazine-bd"/>
</dbReference>
<evidence type="ECO:0000313" key="12">
    <source>
        <dbReference type="Proteomes" id="UP000288859"/>
    </source>
</evidence>
<dbReference type="AlphaFoldDB" id="A0A438N529"/>
<feature type="domain" description="Lumazine-binding" evidence="10">
    <location>
        <begin position="429"/>
        <end position="528"/>
    </location>
</feature>
<comment type="subunit">
    <text evidence="3">Homotrimer.</text>
</comment>
<evidence type="ECO:0000259" key="10">
    <source>
        <dbReference type="PROSITE" id="PS51177"/>
    </source>
</evidence>
<dbReference type="SUPFAM" id="SSF63380">
    <property type="entry name" value="Riboflavin synthase domain-like"/>
    <property type="match status" value="2"/>
</dbReference>
<dbReference type="EMBL" id="NAJM01000020">
    <property type="protein sequence ID" value="RVX70846.1"/>
    <property type="molecule type" value="Genomic_DNA"/>
</dbReference>
<evidence type="ECO:0000256" key="3">
    <source>
        <dbReference type="ARBA" id="ARBA00011233"/>
    </source>
</evidence>
<dbReference type="InterPro" id="IPR036291">
    <property type="entry name" value="NAD(P)-bd_dom_sf"/>
</dbReference>
<organism evidence="11 12">
    <name type="scientific">Exophiala mesophila</name>
    <name type="common">Black yeast-like fungus</name>
    <dbReference type="NCBI Taxonomy" id="212818"/>
    <lineage>
        <taxon>Eukaryota</taxon>
        <taxon>Fungi</taxon>
        <taxon>Dikarya</taxon>
        <taxon>Ascomycota</taxon>
        <taxon>Pezizomycotina</taxon>
        <taxon>Eurotiomycetes</taxon>
        <taxon>Chaetothyriomycetidae</taxon>
        <taxon>Chaetothyriales</taxon>
        <taxon>Herpotrichiellaceae</taxon>
        <taxon>Exophiala</taxon>
    </lineage>
</organism>
<dbReference type="GO" id="GO:0005739">
    <property type="term" value="C:mitochondrion"/>
    <property type="evidence" value="ECO:0007669"/>
    <property type="project" value="TreeGrafter"/>
</dbReference>
<dbReference type="PANTHER" id="PTHR43677">
    <property type="entry name" value="SHORT-CHAIN DEHYDROGENASE/REDUCTASE"/>
    <property type="match status" value="1"/>
</dbReference>
<dbReference type="Pfam" id="PF08240">
    <property type="entry name" value="ADH_N"/>
    <property type="match status" value="1"/>
</dbReference>
<dbReference type="Gene3D" id="3.90.180.10">
    <property type="entry name" value="Medium-chain alcohol dehydrogenases, catalytic domain"/>
    <property type="match status" value="1"/>
</dbReference>
<dbReference type="PANTHER" id="PTHR43677:SF4">
    <property type="entry name" value="QUINONE OXIDOREDUCTASE-LIKE PROTEIN 2"/>
    <property type="match status" value="1"/>
</dbReference>
<dbReference type="InterPro" id="IPR013154">
    <property type="entry name" value="ADH-like_N"/>
</dbReference>
<dbReference type="SUPFAM" id="SSF51735">
    <property type="entry name" value="NAD(P)-binding Rossmann-fold domains"/>
    <property type="match status" value="1"/>
</dbReference>
<dbReference type="EC" id="2.5.1.9" evidence="4"/>
<comment type="function">
    <text evidence="1">Catalyzes the dismutation of two molecules of 6,7-dimethyl-8-ribityllumazine, resulting in the formation of riboflavin and 5-amino-6-(D-ribitylamino)uracil.</text>
</comment>
<dbReference type="PROSITE" id="PS51177">
    <property type="entry name" value="LUMAZINE_BIND"/>
    <property type="match status" value="2"/>
</dbReference>
<dbReference type="GO" id="GO:0016491">
    <property type="term" value="F:oxidoreductase activity"/>
    <property type="evidence" value="ECO:0007669"/>
    <property type="project" value="InterPro"/>
</dbReference>
<evidence type="ECO:0000256" key="4">
    <source>
        <dbReference type="ARBA" id="ARBA00012827"/>
    </source>
</evidence>
<proteinExistence type="predicted"/>
<dbReference type="Pfam" id="PF00677">
    <property type="entry name" value="Lum_binding"/>
    <property type="match status" value="2"/>
</dbReference>
<dbReference type="NCBIfam" id="NF006767">
    <property type="entry name" value="PRK09289.1"/>
    <property type="match status" value="1"/>
</dbReference>
<dbReference type="Gene3D" id="3.40.50.720">
    <property type="entry name" value="NAD(P)-binding Rossmann-like Domain"/>
    <property type="match status" value="1"/>
</dbReference>
<dbReference type="GO" id="GO:0009231">
    <property type="term" value="P:riboflavin biosynthetic process"/>
    <property type="evidence" value="ECO:0007669"/>
    <property type="project" value="UniProtKB-KW"/>
</dbReference>
<name>A0A438N529_EXOME</name>
<sequence>MRAYQLSQLVKGPDDLRVVEIPDFKPHPTKYLIKIHAAAINFFDNLQIQGKHQQKPPFPWIAGNEFSGEILAVPTESTGKTLRFKKGDRVFGAGLGAFATMILAPEVDLRPVPKGWSYVEASSLFYTAPTAYAALILRAQAKKGDYVLVHGAGGGVGLAAVTIANALGMKVIASADTEKKREIAKRFGAHYVVDAKGDWATAAKNVTPDKRGVDVVLDPLGVISQSLKCIRWDGRLTVIGFAAGEIEKIPTNRLLLKNVSLSGLFWGEYANQDPASVVLVWDTLLKVIDQGGIKPLQYTEKEFNGLEQIPAALKLLSTGTAWGKIVVDVSENGKSTVTALVDLDPSTSGGNGTSLTISNAASILSDVALGDSISVNGTCLTVTEFEPSSFKVGVAPETLRRTNLGSLKEGDNVNLERAVSATTRMGGHFVQGHVDTVASISSVTPDGNALTFRLSPREKEVLRYIVEKGYVTLDGASLTVTQVNDAQGWFEVMLIAYTQEKVVTAAKKPGDWVNVEIDVVGKIVEKSVTAYLEGTLGKEGAPAILDKIVNRLVDEKLNSIKG</sequence>
<dbReference type="InterPro" id="IPR026017">
    <property type="entry name" value="Lumazine-bd_dom"/>
</dbReference>
<evidence type="ECO:0000256" key="6">
    <source>
        <dbReference type="ARBA" id="ARBA00022619"/>
    </source>
</evidence>
<evidence type="ECO:0000256" key="8">
    <source>
        <dbReference type="ARBA" id="ARBA00022737"/>
    </source>
</evidence>
<evidence type="ECO:0000256" key="2">
    <source>
        <dbReference type="ARBA" id="ARBA00004887"/>
    </source>
</evidence>
<evidence type="ECO:0000256" key="9">
    <source>
        <dbReference type="PROSITE-ProRule" id="PRU00524"/>
    </source>
</evidence>
<dbReference type="GO" id="GO:0004746">
    <property type="term" value="F:riboflavin synthase activity"/>
    <property type="evidence" value="ECO:0007669"/>
    <property type="project" value="UniProtKB-EC"/>
</dbReference>
<evidence type="ECO:0000256" key="7">
    <source>
        <dbReference type="ARBA" id="ARBA00022679"/>
    </source>
</evidence>
<accession>A0A438N529</accession>
<dbReference type="InterPro" id="IPR020843">
    <property type="entry name" value="ER"/>
</dbReference>
<evidence type="ECO:0000256" key="5">
    <source>
        <dbReference type="ARBA" id="ARBA00013950"/>
    </source>
</evidence>
<comment type="pathway">
    <text evidence="2">Cofactor biosynthesis; riboflavin biosynthesis; riboflavin from 2-hydroxy-3-oxobutyl phosphate and 5-amino-6-(D-ribitylamino)uracil: step 2/2.</text>
</comment>
<dbReference type="SMART" id="SM00829">
    <property type="entry name" value="PKS_ER"/>
    <property type="match status" value="1"/>
</dbReference>
<protein>
    <recommendedName>
        <fullName evidence="5">Riboflavin synthase</fullName>
        <ecNumber evidence="4">2.5.1.9</ecNumber>
    </recommendedName>
</protein>
<dbReference type="FunFam" id="2.40.30.20:FF:000004">
    <property type="entry name" value="Riboflavin synthase, alpha subunit"/>
    <property type="match status" value="1"/>
</dbReference>
<evidence type="ECO:0000313" key="11">
    <source>
        <dbReference type="EMBL" id="RVX70846.1"/>
    </source>
</evidence>
<dbReference type="Proteomes" id="UP000288859">
    <property type="component" value="Unassembled WGS sequence"/>
</dbReference>
<comment type="caution">
    <text evidence="11">The sequence shown here is derived from an EMBL/GenBank/DDBJ whole genome shotgun (WGS) entry which is preliminary data.</text>
</comment>
<dbReference type="OrthoDB" id="10257049at2759"/>
<keyword evidence="7" id="KW-0808">Transferase</keyword>
<keyword evidence="6" id="KW-0686">Riboflavin biosynthesis</keyword>
<dbReference type="InterPro" id="IPR017938">
    <property type="entry name" value="Riboflavin_synthase-like_b-brl"/>
</dbReference>
<gene>
    <name evidence="11" type="ORF">B0A52_06002</name>
</gene>
<dbReference type="CDD" id="cd08241">
    <property type="entry name" value="QOR1"/>
    <property type="match status" value="1"/>
</dbReference>
<reference evidence="11 12" key="1">
    <citation type="submission" date="2017-03" db="EMBL/GenBank/DDBJ databases">
        <title>Genomes of endolithic fungi from Antarctica.</title>
        <authorList>
            <person name="Coleine C."/>
            <person name="Masonjones S."/>
            <person name="Stajich J.E."/>
        </authorList>
    </citation>
    <scope>NUCLEOTIDE SEQUENCE [LARGE SCALE GENOMIC DNA]</scope>
    <source>
        <strain evidence="11 12">CCFEE 6314</strain>
    </source>
</reference>
<dbReference type="Pfam" id="PF00107">
    <property type="entry name" value="ADH_zinc_N"/>
    <property type="match status" value="1"/>
</dbReference>
<feature type="domain" description="Lumazine-binding" evidence="10">
    <location>
        <begin position="326"/>
        <end position="428"/>
    </location>
</feature>
<dbReference type="VEuPathDB" id="FungiDB:PV10_01334"/>